<proteinExistence type="predicted"/>
<sequence>MNPTLGCGISSIFQSEGGTGLGSLSITSGGVLVGGAEWSYNQPCQTEMDGGKQLTHPAASGEERVLNKVGGIDLIQSLDSVELLPNGYRLRGLDTLLFFYMVALMLNHFFHPVNQLCNYGVVPLSRRVRFSLSYMLFKCEK</sequence>
<keyword evidence="2" id="KW-1185">Reference proteome</keyword>
<organism evidence="1 2">
    <name type="scientific">Cordylochernes scorpioides</name>
    <dbReference type="NCBI Taxonomy" id="51811"/>
    <lineage>
        <taxon>Eukaryota</taxon>
        <taxon>Metazoa</taxon>
        <taxon>Ecdysozoa</taxon>
        <taxon>Arthropoda</taxon>
        <taxon>Chelicerata</taxon>
        <taxon>Arachnida</taxon>
        <taxon>Pseudoscorpiones</taxon>
        <taxon>Cheliferoidea</taxon>
        <taxon>Chernetidae</taxon>
        <taxon>Cordylochernes</taxon>
    </lineage>
</organism>
<dbReference type="EMBL" id="CP092865">
    <property type="protein sequence ID" value="UYV65134.1"/>
    <property type="molecule type" value="Genomic_DNA"/>
</dbReference>
<evidence type="ECO:0000313" key="1">
    <source>
        <dbReference type="EMBL" id="UYV65134.1"/>
    </source>
</evidence>
<accession>A0ABY6K8K0</accession>
<reference evidence="1 2" key="1">
    <citation type="submission" date="2022-01" db="EMBL/GenBank/DDBJ databases">
        <title>A chromosomal length assembly of Cordylochernes scorpioides.</title>
        <authorList>
            <person name="Zeh D."/>
            <person name="Zeh J."/>
        </authorList>
    </citation>
    <scope>NUCLEOTIDE SEQUENCE [LARGE SCALE GENOMIC DNA]</scope>
    <source>
        <strain evidence="1">IN4F17</strain>
        <tissue evidence="1">Whole Body</tissue>
    </source>
</reference>
<gene>
    <name evidence="1" type="ORF">LAZ67_3003242</name>
</gene>
<dbReference type="Proteomes" id="UP001235939">
    <property type="component" value="Chromosome 03"/>
</dbReference>
<protein>
    <submittedName>
        <fullName evidence="1">Uncharacterized protein</fullName>
    </submittedName>
</protein>
<name>A0ABY6K8K0_9ARAC</name>
<evidence type="ECO:0000313" key="2">
    <source>
        <dbReference type="Proteomes" id="UP001235939"/>
    </source>
</evidence>